<dbReference type="InterPro" id="IPR039420">
    <property type="entry name" value="WalR-like"/>
</dbReference>
<keyword evidence="3" id="KW-0804">Transcription</keyword>
<name>E7GF04_9FIRM</name>
<dbReference type="InterPro" id="IPR036388">
    <property type="entry name" value="WH-like_DNA-bd_sf"/>
</dbReference>
<dbReference type="Gene3D" id="3.40.50.2300">
    <property type="match status" value="1"/>
</dbReference>
<dbReference type="InterPro" id="IPR001867">
    <property type="entry name" value="OmpR/PhoB-type_DNA-bd"/>
</dbReference>
<dbReference type="PROSITE" id="PS50110">
    <property type="entry name" value="RESPONSE_REGULATORY"/>
    <property type="match status" value="1"/>
</dbReference>
<feature type="domain" description="OmpR/PhoB-type" evidence="7">
    <location>
        <begin position="123"/>
        <end position="220"/>
    </location>
</feature>
<dbReference type="GO" id="GO:0006355">
    <property type="term" value="P:regulation of DNA-templated transcription"/>
    <property type="evidence" value="ECO:0007669"/>
    <property type="project" value="InterPro"/>
</dbReference>
<dbReference type="EMBL" id="ADKX01000048">
    <property type="protein sequence ID" value="EFW03283.1"/>
    <property type="molecule type" value="Genomic_DNA"/>
</dbReference>
<sequence length="220" mass="25394">MKRILIVEDDSELCCELKLLLENAGYEGVILQNFQRAKEEIISTCPDLILLDIGIPYMNGEMLLRELRKESQIPVIMVTSQNNETDEVLSMSFGADDYITKPYNPTLLLLRIEAVLRRMNHEVNVLKYHDLLLVPERGILKCHDESLILTKNEMLIMKYLIVNQGKIASREEIMMDLWDSEEFVDDNTLTVNMSRLRNKLRSLGYGDAIETRKGLGYILI</sequence>
<dbReference type="STRING" id="100884.GCA_000269565_00680"/>
<dbReference type="PROSITE" id="PS51755">
    <property type="entry name" value="OMPR_PHOB"/>
    <property type="match status" value="1"/>
</dbReference>
<dbReference type="PANTHER" id="PTHR48111">
    <property type="entry name" value="REGULATOR OF RPOS"/>
    <property type="match status" value="1"/>
</dbReference>
<dbReference type="Gene3D" id="1.10.10.10">
    <property type="entry name" value="Winged helix-like DNA-binding domain superfamily/Winged helix DNA-binding domain"/>
    <property type="match status" value="1"/>
</dbReference>
<dbReference type="Gene3D" id="6.10.250.690">
    <property type="match status" value="1"/>
</dbReference>
<protein>
    <submittedName>
        <fullName evidence="8">Two-component system</fullName>
    </submittedName>
</protein>
<dbReference type="OrthoDB" id="9790442at2"/>
<feature type="domain" description="Response regulatory" evidence="6">
    <location>
        <begin position="3"/>
        <end position="116"/>
    </location>
</feature>
<feature type="modified residue" description="4-aspartylphosphate" evidence="4">
    <location>
        <position position="52"/>
    </location>
</feature>
<feature type="DNA-binding region" description="OmpR/PhoB-type" evidence="5">
    <location>
        <begin position="123"/>
        <end position="220"/>
    </location>
</feature>
<dbReference type="GeneID" id="78228577"/>
<dbReference type="PANTHER" id="PTHR48111:SF43">
    <property type="entry name" value="STAGE 0 SPORULATION PROTEIN A HOMOLOG"/>
    <property type="match status" value="1"/>
</dbReference>
<dbReference type="SMART" id="SM00448">
    <property type="entry name" value="REC"/>
    <property type="match status" value="1"/>
</dbReference>
<dbReference type="InterPro" id="IPR011006">
    <property type="entry name" value="CheY-like_superfamily"/>
</dbReference>
<evidence type="ECO:0000259" key="7">
    <source>
        <dbReference type="PROSITE" id="PS51755"/>
    </source>
</evidence>
<keyword evidence="9" id="KW-1185">Reference proteome</keyword>
<dbReference type="GO" id="GO:0005829">
    <property type="term" value="C:cytosol"/>
    <property type="evidence" value="ECO:0007669"/>
    <property type="project" value="TreeGrafter"/>
</dbReference>
<dbReference type="SMART" id="SM00862">
    <property type="entry name" value="Trans_reg_C"/>
    <property type="match status" value="1"/>
</dbReference>
<evidence type="ECO:0000313" key="8">
    <source>
        <dbReference type="EMBL" id="EFW03283.1"/>
    </source>
</evidence>
<dbReference type="SUPFAM" id="SSF52172">
    <property type="entry name" value="CheY-like"/>
    <property type="match status" value="1"/>
</dbReference>
<keyword evidence="4" id="KW-0597">Phosphoprotein</keyword>
<dbReference type="HOGENOM" id="CLU_000445_30_3_9"/>
<dbReference type="Proteomes" id="UP000003157">
    <property type="component" value="Unassembled WGS sequence"/>
</dbReference>
<evidence type="ECO:0000256" key="5">
    <source>
        <dbReference type="PROSITE-ProRule" id="PRU01091"/>
    </source>
</evidence>
<dbReference type="GO" id="GO:0000156">
    <property type="term" value="F:phosphorelay response regulator activity"/>
    <property type="evidence" value="ECO:0007669"/>
    <property type="project" value="TreeGrafter"/>
</dbReference>
<keyword evidence="2 5" id="KW-0238">DNA-binding</keyword>
<evidence type="ECO:0000256" key="1">
    <source>
        <dbReference type="ARBA" id="ARBA00023015"/>
    </source>
</evidence>
<comment type="caution">
    <text evidence="8">The sequence shown here is derived from an EMBL/GenBank/DDBJ whole genome shotgun (WGS) entry which is preliminary data.</text>
</comment>
<dbReference type="eggNOG" id="COG0745">
    <property type="taxonomic scope" value="Bacteria"/>
</dbReference>
<organism evidence="8 9">
    <name type="scientific">Coprobacillus cateniformis</name>
    <dbReference type="NCBI Taxonomy" id="100884"/>
    <lineage>
        <taxon>Bacteria</taxon>
        <taxon>Bacillati</taxon>
        <taxon>Bacillota</taxon>
        <taxon>Erysipelotrichia</taxon>
        <taxon>Erysipelotrichales</taxon>
        <taxon>Coprobacillaceae</taxon>
        <taxon>Coprobacillus</taxon>
    </lineage>
</organism>
<dbReference type="GO" id="GO:0032993">
    <property type="term" value="C:protein-DNA complex"/>
    <property type="evidence" value="ECO:0007669"/>
    <property type="project" value="TreeGrafter"/>
</dbReference>
<gene>
    <name evidence="8" type="ORF">HMPREF9488_03347</name>
</gene>
<proteinExistence type="predicted"/>
<dbReference type="InterPro" id="IPR001789">
    <property type="entry name" value="Sig_transdc_resp-reg_receiver"/>
</dbReference>
<dbReference type="AlphaFoldDB" id="E7GF04"/>
<dbReference type="Pfam" id="PF00486">
    <property type="entry name" value="Trans_reg_C"/>
    <property type="match status" value="1"/>
</dbReference>
<dbReference type="RefSeq" id="WP_008790429.1">
    <property type="nucleotide sequence ID" value="NZ_AKCB01000001.1"/>
</dbReference>
<evidence type="ECO:0000256" key="3">
    <source>
        <dbReference type="ARBA" id="ARBA00023163"/>
    </source>
</evidence>
<keyword evidence="1" id="KW-0805">Transcription regulation</keyword>
<reference evidence="8 9" key="1">
    <citation type="submission" date="2010-12" db="EMBL/GenBank/DDBJ databases">
        <title>The Genome Sequence of Coprobacillus sp. strain 29_1.</title>
        <authorList>
            <consortium name="The Broad Institute Genome Sequencing Platform"/>
            <person name="Earl A."/>
            <person name="Ward D."/>
            <person name="Feldgarden M."/>
            <person name="Gevers D."/>
            <person name="Daigneault M."/>
            <person name="Sibley C.D."/>
            <person name="White A."/>
            <person name="Strauss J."/>
            <person name="Allen-Vercoe E."/>
            <person name="Young S.K."/>
            <person name="Zeng Q."/>
            <person name="Gargeya S."/>
            <person name="Fitzgerald M."/>
            <person name="Haas B."/>
            <person name="Abouelleil A."/>
            <person name="Alvarado L."/>
            <person name="Arachchi H.M."/>
            <person name="Berlin A."/>
            <person name="Brown A."/>
            <person name="Chapman S.B."/>
            <person name="Chen Z."/>
            <person name="Dunbar C."/>
            <person name="Freedman E."/>
            <person name="Gearin G."/>
            <person name="Gellesch M."/>
            <person name="Goldberg J."/>
            <person name="Griggs A."/>
            <person name="Gujja S."/>
            <person name="Heilman E."/>
            <person name="Heiman D."/>
            <person name="Howarth C."/>
            <person name="Larson L."/>
            <person name="Lui A."/>
            <person name="MacDonald P.J.P."/>
            <person name="Mehta T."/>
            <person name="Montmayeur A."/>
            <person name="Murphy C."/>
            <person name="Neiman D."/>
            <person name="Pearson M."/>
            <person name="Priest M."/>
            <person name="Roberts A."/>
            <person name="Saif S."/>
            <person name="Shea T."/>
            <person name="Shenoy N."/>
            <person name="Sisk P."/>
            <person name="Stolte C."/>
            <person name="Sykes S."/>
            <person name="White J."/>
            <person name="Yandava C."/>
            <person name="Nusbaum C."/>
            <person name="Birren B."/>
        </authorList>
    </citation>
    <scope>NUCLEOTIDE SEQUENCE [LARGE SCALE GENOMIC DNA]</scope>
    <source>
        <strain evidence="8 9">29_1</strain>
    </source>
</reference>
<evidence type="ECO:0000313" key="9">
    <source>
        <dbReference type="Proteomes" id="UP000003157"/>
    </source>
</evidence>
<evidence type="ECO:0000256" key="4">
    <source>
        <dbReference type="PROSITE-ProRule" id="PRU00169"/>
    </source>
</evidence>
<dbReference type="GO" id="GO:0000976">
    <property type="term" value="F:transcription cis-regulatory region binding"/>
    <property type="evidence" value="ECO:0007669"/>
    <property type="project" value="TreeGrafter"/>
</dbReference>
<evidence type="ECO:0000259" key="6">
    <source>
        <dbReference type="PROSITE" id="PS50110"/>
    </source>
</evidence>
<dbReference type="CDD" id="cd00383">
    <property type="entry name" value="trans_reg_C"/>
    <property type="match status" value="1"/>
</dbReference>
<evidence type="ECO:0000256" key="2">
    <source>
        <dbReference type="ARBA" id="ARBA00023125"/>
    </source>
</evidence>
<accession>E7GF04</accession>
<dbReference type="Pfam" id="PF00072">
    <property type="entry name" value="Response_reg"/>
    <property type="match status" value="1"/>
</dbReference>